<dbReference type="GO" id="GO:0019684">
    <property type="term" value="P:photosynthesis, light reaction"/>
    <property type="evidence" value="ECO:0007669"/>
    <property type="project" value="InterPro"/>
</dbReference>
<evidence type="ECO:0000259" key="2">
    <source>
        <dbReference type="Pfam" id="PF09557"/>
    </source>
</evidence>
<dbReference type="AlphaFoldDB" id="B2J5M6"/>
<dbReference type="InterPro" id="IPR019060">
    <property type="entry name" value="DUF2382"/>
</dbReference>
<dbReference type="KEGG" id="npu:Npun_F5451"/>
<reference evidence="4" key="1">
    <citation type="submission" date="2008-04" db="EMBL/GenBank/DDBJ databases">
        <title>Complete sequence of chromosome of Nostoc punctiforme ATCC 29133.</title>
        <authorList>
            <consortium name="US DOE Joint Genome Institute"/>
            <person name="Copeland A."/>
            <person name="Lucas S."/>
            <person name="Lapidus A."/>
            <person name="Glavina del Rio T."/>
            <person name="Dalin E."/>
            <person name="Tice H."/>
            <person name="Pitluck S."/>
            <person name="Chain P."/>
            <person name="Malfatti S."/>
            <person name="Shin M."/>
            <person name="Vergez L."/>
            <person name="Schmutz J."/>
            <person name="Larimer F."/>
            <person name="Land M."/>
            <person name="Hauser L."/>
            <person name="Kyrpides N."/>
            <person name="Kim E."/>
            <person name="Meeks J.C."/>
            <person name="Elhai J."/>
            <person name="Campbell E.L."/>
            <person name="Thiel T."/>
            <person name="Longmire J."/>
            <person name="Potts M."/>
            <person name="Atlas R."/>
        </authorList>
    </citation>
    <scope>NUCLEOTIDE SEQUENCE [LARGE SCALE GENOMIC DNA]</scope>
    <source>
        <strain evidence="4">ATCC 29133 / PCC 73102</strain>
    </source>
</reference>
<dbReference type="HOGENOM" id="CLU_079871_0_0_3"/>
<dbReference type="EnsemblBacteria" id="ACC83758">
    <property type="protein sequence ID" value="ACC83758"/>
    <property type="gene ID" value="Npun_F5451"/>
</dbReference>
<dbReference type="PANTHER" id="PTHR38463:SF1">
    <property type="entry name" value="STRESS RESPONSE PROTEIN YSNF"/>
    <property type="match status" value="1"/>
</dbReference>
<dbReference type="PANTHER" id="PTHR38463">
    <property type="entry name" value="STRESS RESPONSE PROTEIN YSNF"/>
    <property type="match status" value="1"/>
</dbReference>
<feature type="domain" description="PRC-barrel" evidence="1">
    <location>
        <begin position="53"/>
        <end position="126"/>
    </location>
</feature>
<sequence>MNYKPENISTEFSRQQDEIQHNIFYTQNSYKQTWKQRMPLHKLEHFDPNYRETFGGDDVKSLVLYTEGGDRVGSVADVLVDDDGHFRYLVIDTSEDFSGKKILLPIGLSRIDYPAKRVYVDGLSKHQVEGLVEYKEDTIFDRDYEEKVRSGFRSPTSGVTYDRNTYNYQTEPALYGLNEQSHQTFKLYEERLIANKHRIKTGEVSVGKHIETDTARVTVPIQKERVLIERVVPTEGGKIVDPNELKFQEGEVARIEVYEETPEIHKEAFVREEVRVKKVVERDTVEAQDTIRREELDVDTAGNLHVNEHGSTTHETI</sequence>
<dbReference type="GO" id="GO:0030077">
    <property type="term" value="C:plasma membrane light-harvesting complex"/>
    <property type="evidence" value="ECO:0007669"/>
    <property type="project" value="InterPro"/>
</dbReference>
<dbReference type="SUPFAM" id="SSF50346">
    <property type="entry name" value="PRC-barrel domain"/>
    <property type="match status" value="1"/>
</dbReference>
<reference evidence="3 4" key="2">
    <citation type="journal article" date="2013" name="Plant Physiol.">
        <title>A Nostoc punctiforme Sugar Transporter Necessary to Establish a Cyanobacterium-Plant Symbiosis.</title>
        <authorList>
            <person name="Ekman M."/>
            <person name="Picossi S."/>
            <person name="Campbell E.L."/>
            <person name="Meeks J.C."/>
            <person name="Flores E."/>
        </authorList>
    </citation>
    <scope>NUCLEOTIDE SEQUENCE [LARGE SCALE GENOMIC DNA]</scope>
    <source>
        <strain evidence="4">ATCC 29133 / PCC 73102</strain>
    </source>
</reference>
<dbReference type="Gene3D" id="3.90.50.10">
    <property type="entry name" value="Photosynthetic Reaction Center, subunit H, domain 2"/>
    <property type="match status" value="1"/>
</dbReference>
<dbReference type="EMBL" id="CP001037">
    <property type="protein sequence ID" value="ACC83758.1"/>
    <property type="molecule type" value="Genomic_DNA"/>
</dbReference>
<keyword evidence="4" id="KW-1185">Reference proteome</keyword>
<feature type="domain" description="DUF2382" evidence="2">
    <location>
        <begin position="186"/>
        <end position="298"/>
    </location>
</feature>
<dbReference type="InterPro" id="IPR027275">
    <property type="entry name" value="PRC-brl_dom"/>
</dbReference>
<dbReference type="InterPro" id="IPR014747">
    <property type="entry name" value="Bac_photo_RC_H_C"/>
</dbReference>
<dbReference type="NCBIfam" id="TIGR02271">
    <property type="entry name" value="YsnF/AvaK domain"/>
    <property type="match status" value="1"/>
</dbReference>
<evidence type="ECO:0000259" key="1">
    <source>
        <dbReference type="Pfam" id="PF05239"/>
    </source>
</evidence>
<proteinExistence type="predicted"/>
<dbReference type="eggNOG" id="COG3861">
    <property type="taxonomic scope" value="Bacteria"/>
</dbReference>
<dbReference type="Pfam" id="PF05239">
    <property type="entry name" value="PRC"/>
    <property type="match status" value="1"/>
</dbReference>
<dbReference type="STRING" id="63737.Npun_F5451"/>
<organism evidence="3 4">
    <name type="scientific">Nostoc punctiforme (strain ATCC 29133 / PCC 73102)</name>
    <dbReference type="NCBI Taxonomy" id="63737"/>
    <lineage>
        <taxon>Bacteria</taxon>
        <taxon>Bacillati</taxon>
        <taxon>Cyanobacteriota</taxon>
        <taxon>Cyanophyceae</taxon>
        <taxon>Nostocales</taxon>
        <taxon>Nostocaceae</taxon>
        <taxon>Nostoc</taxon>
    </lineage>
</organism>
<accession>B2J5M6</accession>
<name>B2J5M6_NOSP7</name>
<dbReference type="PhylomeDB" id="B2J5M6"/>
<dbReference type="Proteomes" id="UP000001191">
    <property type="component" value="Chromosome"/>
</dbReference>
<evidence type="ECO:0000313" key="3">
    <source>
        <dbReference type="EMBL" id="ACC83758.1"/>
    </source>
</evidence>
<gene>
    <name evidence="3" type="ordered locus">Npun_F5451</name>
</gene>
<dbReference type="InterPro" id="IPR011033">
    <property type="entry name" value="PRC_barrel-like_sf"/>
</dbReference>
<dbReference type="InterPro" id="IPR052967">
    <property type="entry name" value="Stress_Response_Assoc"/>
</dbReference>
<evidence type="ECO:0000313" key="4">
    <source>
        <dbReference type="Proteomes" id="UP000001191"/>
    </source>
</evidence>
<protein>
    <submittedName>
        <fullName evidence="3">PRC-barrel domain protein</fullName>
    </submittedName>
</protein>
<dbReference type="Pfam" id="PF09557">
    <property type="entry name" value="DUF2382"/>
    <property type="match status" value="1"/>
</dbReference>